<evidence type="ECO:0000313" key="3">
    <source>
        <dbReference type="Proteomes" id="UP001500630"/>
    </source>
</evidence>
<keyword evidence="3" id="KW-1185">Reference proteome</keyword>
<accession>A0ABP6XWV4</accession>
<sequence>MDSRIIDLPEPAVAAATDGSTVWCAAGGRLLAFDRYGSPVGSVPAPRGLRSLAAVAGTLVAAGAALSWLDPGTGEPRESVPAGPGTVVLAGGGAVWAADRASQRAWPLPAAGVRGTPIETPGLDACAPDGDHLWWTTHPDPPSHGDPHSGDPHPDPPPSGGAVLWGGPEPVALGPVRVGAMVVCAGVVWMGAEDALLTVNAWSGVPIGGSWLQVRGPVTALACANGVLAGGGPAHGIFVLDPAKDEGPRYAGAGTPGTPGTILACPPAVWALSADRPAALVIPQF</sequence>
<dbReference type="RefSeq" id="WP_345567475.1">
    <property type="nucleotide sequence ID" value="NZ_BAABDQ010000015.1"/>
</dbReference>
<reference evidence="3" key="1">
    <citation type="journal article" date="2019" name="Int. J. Syst. Evol. Microbiol.">
        <title>The Global Catalogue of Microorganisms (GCM) 10K type strain sequencing project: providing services to taxonomists for standard genome sequencing and annotation.</title>
        <authorList>
            <consortium name="The Broad Institute Genomics Platform"/>
            <consortium name="The Broad Institute Genome Sequencing Center for Infectious Disease"/>
            <person name="Wu L."/>
            <person name="Ma J."/>
        </authorList>
    </citation>
    <scope>NUCLEOTIDE SEQUENCE [LARGE SCALE GENOMIC DNA]</scope>
    <source>
        <strain evidence="3">JCM 17326</strain>
    </source>
</reference>
<feature type="region of interest" description="Disordered" evidence="1">
    <location>
        <begin position="134"/>
        <end position="166"/>
    </location>
</feature>
<proteinExistence type="predicted"/>
<protein>
    <submittedName>
        <fullName evidence="2">Uncharacterized protein</fullName>
    </submittedName>
</protein>
<evidence type="ECO:0000313" key="2">
    <source>
        <dbReference type="EMBL" id="GAA3573811.1"/>
    </source>
</evidence>
<dbReference type="Proteomes" id="UP001500630">
    <property type="component" value="Unassembled WGS sequence"/>
</dbReference>
<gene>
    <name evidence="2" type="ORF">GCM10022419_063540</name>
</gene>
<comment type="caution">
    <text evidence="2">The sequence shown here is derived from an EMBL/GenBank/DDBJ whole genome shotgun (WGS) entry which is preliminary data.</text>
</comment>
<feature type="compositionally biased region" description="Basic and acidic residues" evidence="1">
    <location>
        <begin position="141"/>
        <end position="154"/>
    </location>
</feature>
<evidence type="ECO:0000256" key="1">
    <source>
        <dbReference type="SAM" id="MobiDB-lite"/>
    </source>
</evidence>
<name>A0ABP6XWV4_9ACTN</name>
<dbReference type="EMBL" id="BAABDQ010000015">
    <property type="protein sequence ID" value="GAA3573811.1"/>
    <property type="molecule type" value="Genomic_DNA"/>
</dbReference>
<organism evidence="2 3">
    <name type="scientific">Nonomuraea rosea</name>
    <dbReference type="NCBI Taxonomy" id="638574"/>
    <lineage>
        <taxon>Bacteria</taxon>
        <taxon>Bacillati</taxon>
        <taxon>Actinomycetota</taxon>
        <taxon>Actinomycetes</taxon>
        <taxon>Streptosporangiales</taxon>
        <taxon>Streptosporangiaceae</taxon>
        <taxon>Nonomuraea</taxon>
    </lineage>
</organism>